<sequence length="458" mass="52289">MDSSASNDAVSGLREKDSMVDHFLVEALQNPRHRLTGFELGEIWDSGFCVVAFCNFRSWDEELKFSLDFHVFRKFLKAVLARGLAHVLHAHLTSPFCLQVHRVYPHYDLCMGPPLVQVAVSCSKRPSLAAKDPKTWKLFFSLLILTHSTDKEVEQICILRMELDIQRFLHNSDQQQFEFQHFPTSYLRLAAHRVAQHYGLQTMAQDNGFDGQGNRILVIKTAESRYPSVRLSDIPAKKFENDKPENVKLVIRPRPNKASINETNEAGIKRNSFRSMEERKEEYDRARARIFSSPNSTDSDDILSQASIDVKTVANQFNVPHFNMQKIQPPFLQYDPVYAQQLGQIPRTQTSLSYGPPSGPVMNPFCAMGLNQTSTDAAYMQWSAAMMYAHSFEQSRHAGFQVLEVPTIARNIVEWHIKILFVVVTCSLSVVARKICCIPEAVCVLLHRSLIQRSPFRR</sequence>
<dbReference type="Gene3D" id="3.30.1370.50">
    <property type="entry name" value="R3H-like domain"/>
    <property type="match status" value="1"/>
</dbReference>
<dbReference type="SMART" id="SM00393">
    <property type="entry name" value="R3H"/>
    <property type="match status" value="1"/>
</dbReference>
<dbReference type="SUPFAM" id="SSF82708">
    <property type="entry name" value="R3H domain"/>
    <property type="match status" value="1"/>
</dbReference>
<dbReference type="Pfam" id="PF12752">
    <property type="entry name" value="SUZ"/>
    <property type="match status" value="1"/>
</dbReference>
<dbReference type="AlphaFoldDB" id="A0AA88ATH6"/>
<evidence type="ECO:0008006" key="6">
    <source>
        <dbReference type="Google" id="ProtNLM"/>
    </source>
</evidence>
<keyword evidence="5" id="KW-1185">Reference proteome</keyword>
<dbReference type="PROSITE" id="PS51061">
    <property type="entry name" value="R3H"/>
    <property type="match status" value="1"/>
</dbReference>
<evidence type="ECO:0000259" key="2">
    <source>
        <dbReference type="PROSITE" id="PS51061"/>
    </source>
</evidence>
<comment type="caution">
    <text evidence="4">The sequence shown here is derived from an EMBL/GenBank/DDBJ whole genome shotgun (WGS) entry which is preliminary data.</text>
</comment>
<dbReference type="InterPro" id="IPR024771">
    <property type="entry name" value="SUZ"/>
</dbReference>
<keyword evidence="1" id="KW-0597">Phosphoprotein</keyword>
<dbReference type="InterPro" id="IPR036867">
    <property type="entry name" value="R3H_dom_sf"/>
</dbReference>
<name>A0AA88ATH6_FICCA</name>
<proteinExistence type="predicted"/>
<evidence type="ECO:0000313" key="5">
    <source>
        <dbReference type="Proteomes" id="UP001187192"/>
    </source>
</evidence>
<evidence type="ECO:0000256" key="1">
    <source>
        <dbReference type="ARBA" id="ARBA00022553"/>
    </source>
</evidence>
<dbReference type="PANTHER" id="PTHR15672:SF15">
    <property type="entry name" value="SINGLE-STRANDED NUCLEIC ACID BINDING R3H PROTEIN"/>
    <property type="match status" value="1"/>
</dbReference>
<feature type="domain" description="SUZ" evidence="3">
    <location>
        <begin position="225"/>
        <end position="295"/>
    </location>
</feature>
<dbReference type="GO" id="GO:0003676">
    <property type="term" value="F:nucleic acid binding"/>
    <property type="evidence" value="ECO:0007669"/>
    <property type="project" value="UniProtKB-UniRule"/>
</dbReference>
<gene>
    <name evidence="4" type="ORF">TIFTF001_022329</name>
</gene>
<evidence type="ECO:0000313" key="4">
    <source>
        <dbReference type="EMBL" id="GMN53188.1"/>
    </source>
</evidence>
<dbReference type="Proteomes" id="UP001187192">
    <property type="component" value="Unassembled WGS sequence"/>
</dbReference>
<evidence type="ECO:0000259" key="3">
    <source>
        <dbReference type="PROSITE" id="PS51673"/>
    </source>
</evidence>
<accession>A0AA88ATH6</accession>
<reference evidence="4" key="1">
    <citation type="submission" date="2023-07" db="EMBL/GenBank/DDBJ databases">
        <title>draft genome sequence of fig (Ficus carica).</title>
        <authorList>
            <person name="Takahashi T."/>
            <person name="Nishimura K."/>
        </authorList>
    </citation>
    <scope>NUCLEOTIDE SEQUENCE</scope>
</reference>
<feature type="domain" description="R3H" evidence="2">
    <location>
        <begin position="155"/>
        <end position="223"/>
    </location>
</feature>
<dbReference type="PROSITE" id="PS51673">
    <property type="entry name" value="SUZ"/>
    <property type="match status" value="1"/>
</dbReference>
<dbReference type="EMBL" id="BTGU01000045">
    <property type="protein sequence ID" value="GMN53188.1"/>
    <property type="molecule type" value="Genomic_DNA"/>
</dbReference>
<dbReference type="InterPro" id="IPR051937">
    <property type="entry name" value="R3H_domain_containing"/>
</dbReference>
<dbReference type="InterPro" id="IPR001374">
    <property type="entry name" value="R3H_dom"/>
</dbReference>
<dbReference type="CDD" id="cd02642">
    <property type="entry name" value="R3H_encore_like"/>
    <property type="match status" value="1"/>
</dbReference>
<organism evidence="4 5">
    <name type="scientific">Ficus carica</name>
    <name type="common">Common fig</name>
    <dbReference type="NCBI Taxonomy" id="3494"/>
    <lineage>
        <taxon>Eukaryota</taxon>
        <taxon>Viridiplantae</taxon>
        <taxon>Streptophyta</taxon>
        <taxon>Embryophyta</taxon>
        <taxon>Tracheophyta</taxon>
        <taxon>Spermatophyta</taxon>
        <taxon>Magnoliopsida</taxon>
        <taxon>eudicotyledons</taxon>
        <taxon>Gunneridae</taxon>
        <taxon>Pentapetalae</taxon>
        <taxon>rosids</taxon>
        <taxon>fabids</taxon>
        <taxon>Rosales</taxon>
        <taxon>Moraceae</taxon>
        <taxon>Ficeae</taxon>
        <taxon>Ficus</taxon>
    </lineage>
</organism>
<dbReference type="PANTHER" id="PTHR15672">
    <property type="entry name" value="CAMP-REGULATED PHOSPHOPROTEIN 21 RELATED R3H DOMAIN CONTAINING PROTEIN"/>
    <property type="match status" value="1"/>
</dbReference>
<protein>
    <recommendedName>
        <fullName evidence="6">Single-stranded nucleic acid binding R3H protein</fullName>
    </recommendedName>
</protein>
<dbReference type="Pfam" id="PF01424">
    <property type="entry name" value="R3H"/>
    <property type="match status" value="1"/>
</dbReference>